<reference evidence="4" key="1">
    <citation type="submission" date="2022-10" db="EMBL/GenBank/DDBJ databases">
        <title>Genome assembly of Pristionchus species.</title>
        <authorList>
            <person name="Yoshida K."/>
            <person name="Sommer R.J."/>
        </authorList>
    </citation>
    <scope>NUCLEOTIDE SEQUENCE [LARGE SCALE GENOMIC DNA]</scope>
    <source>
        <strain evidence="2 4">RS5460</strain>
    </source>
</reference>
<feature type="domain" description="MGAT4 conserved region" evidence="1">
    <location>
        <begin position="4"/>
        <end position="176"/>
    </location>
</feature>
<protein>
    <recommendedName>
        <fullName evidence="1">MGAT4 conserved region domain-containing protein</fullName>
    </recommendedName>
</protein>
<organism evidence="3 4">
    <name type="scientific">Pristionchus mayeri</name>
    <dbReference type="NCBI Taxonomy" id="1317129"/>
    <lineage>
        <taxon>Eukaryota</taxon>
        <taxon>Metazoa</taxon>
        <taxon>Ecdysozoa</taxon>
        <taxon>Nematoda</taxon>
        <taxon>Chromadorea</taxon>
        <taxon>Rhabditida</taxon>
        <taxon>Rhabditina</taxon>
        <taxon>Diplogasteromorpha</taxon>
        <taxon>Diplogasteroidea</taxon>
        <taxon>Neodiplogasteridae</taxon>
        <taxon>Pristionchus</taxon>
    </lineage>
</organism>
<sequence>QIQLPNIIDIYPHLNGMVNWESINPALRFPDITLPKKRLIIGVPTAQRQNASYLVPSLEQLFKNARAEDLKKMRIIVMIADLNGTSSNFVQHTLKTLKEHFMDYFNSGLLQVLVPPAEWYPDISLIPPNLNDTAERMYWRTKQNLDFAYLMIYSARMGELYLQLEDDIEVAQDYTQVYLCRCHI</sequence>
<evidence type="ECO:0000313" key="3">
    <source>
        <dbReference type="EMBL" id="GMR57596.1"/>
    </source>
</evidence>
<keyword evidence="4" id="KW-1185">Reference proteome</keyword>
<dbReference type="Pfam" id="PF04666">
    <property type="entry name" value="MGAT4_cons"/>
    <property type="match status" value="1"/>
</dbReference>
<evidence type="ECO:0000313" key="4">
    <source>
        <dbReference type="Proteomes" id="UP001328107"/>
    </source>
</evidence>
<dbReference type="EMBL" id="BTRK01000006">
    <property type="protein sequence ID" value="GMR57596.1"/>
    <property type="molecule type" value="Genomic_DNA"/>
</dbReference>
<dbReference type="Proteomes" id="UP001328107">
    <property type="component" value="Unassembled WGS sequence"/>
</dbReference>
<dbReference type="EMBL" id="BTRK01000006">
    <property type="protein sequence ID" value="GMR57587.1"/>
    <property type="molecule type" value="Genomic_DNA"/>
</dbReference>
<dbReference type="AlphaFoldDB" id="A0AAN5D717"/>
<dbReference type="PANTHER" id="PTHR12062">
    <property type="entry name" value="N-ACETYLGLUCOSAMINYLTRANSFERASE VI"/>
    <property type="match status" value="1"/>
</dbReference>
<evidence type="ECO:0000313" key="2">
    <source>
        <dbReference type="EMBL" id="GMR57587.1"/>
    </source>
</evidence>
<gene>
    <name evidence="2" type="ORF">PMAYCL1PPCAC_27782</name>
    <name evidence="3" type="ORF">PMAYCL1PPCAC_27791</name>
</gene>
<accession>A0AAN5D717</accession>
<dbReference type="GO" id="GO:0005793">
    <property type="term" value="C:endoplasmic reticulum-Golgi intermediate compartment"/>
    <property type="evidence" value="ECO:0007669"/>
    <property type="project" value="TreeGrafter"/>
</dbReference>
<reference evidence="3" key="2">
    <citation type="submission" date="2023-06" db="EMBL/GenBank/DDBJ databases">
        <title>Genome assembly of Pristionchus species.</title>
        <authorList>
            <person name="Yoshida K."/>
            <person name="Sommer R.J."/>
        </authorList>
    </citation>
    <scope>NUCLEOTIDE SEQUENCE</scope>
    <source>
        <strain evidence="3 4">RS5460</strain>
    </source>
</reference>
<dbReference type="GO" id="GO:0006487">
    <property type="term" value="P:protein N-linked glycosylation"/>
    <property type="evidence" value="ECO:0007669"/>
    <property type="project" value="TreeGrafter"/>
</dbReference>
<name>A0AAN5D717_9BILA</name>
<evidence type="ECO:0000259" key="1">
    <source>
        <dbReference type="Pfam" id="PF04666"/>
    </source>
</evidence>
<dbReference type="GO" id="GO:0005783">
    <property type="term" value="C:endoplasmic reticulum"/>
    <property type="evidence" value="ECO:0007669"/>
    <property type="project" value="TreeGrafter"/>
</dbReference>
<dbReference type="PANTHER" id="PTHR12062:SF9">
    <property type="entry name" value="ALPHA-1,3-MANNOSYL-GLYCOPROTEIN 4-BETA-N-ACETYLGLUCOSAMINYLTRANSFERASE A, ISOFORM A"/>
    <property type="match status" value="1"/>
</dbReference>
<dbReference type="GO" id="GO:0008375">
    <property type="term" value="F:acetylglucosaminyltransferase activity"/>
    <property type="evidence" value="ECO:0007669"/>
    <property type="project" value="TreeGrafter"/>
</dbReference>
<feature type="non-terminal residue" evidence="3">
    <location>
        <position position="1"/>
    </location>
</feature>
<dbReference type="GO" id="GO:0005795">
    <property type="term" value="C:Golgi stack"/>
    <property type="evidence" value="ECO:0007669"/>
    <property type="project" value="TreeGrafter"/>
</dbReference>
<dbReference type="InterPro" id="IPR006759">
    <property type="entry name" value="Glyco_transf_54"/>
</dbReference>
<dbReference type="InterPro" id="IPR057279">
    <property type="entry name" value="MGAT4"/>
</dbReference>
<proteinExistence type="predicted"/>
<comment type="caution">
    <text evidence="3">The sequence shown here is derived from an EMBL/GenBank/DDBJ whole genome shotgun (WGS) entry which is preliminary data.</text>
</comment>